<dbReference type="PANTHER" id="PTHR31514">
    <property type="entry name" value="MUSCULAR LMNA-INTERACTING PROTEIN MLIP"/>
    <property type="match status" value="1"/>
</dbReference>
<dbReference type="GeneTree" id="ENSGT00390000015862"/>
<dbReference type="VEuPathDB" id="HostDB:ENSBTAG00000014581"/>
<feature type="compositionally biased region" description="Low complexity" evidence="1">
    <location>
        <begin position="104"/>
        <end position="120"/>
    </location>
</feature>
<accession>A0A3Q1MBX9</accession>
<reference evidence="2" key="1">
    <citation type="submission" date="2018-03" db="EMBL/GenBank/DDBJ databases">
        <title>ARS-UCD1.2.</title>
        <authorList>
            <person name="Rosen B.D."/>
            <person name="Bickhart D.M."/>
            <person name="Koren S."/>
            <person name="Schnabel R.D."/>
            <person name="Hall R."/>
            <person name="Zimin A."/>
            <person name="Dreischer C."/>
            <person name="Schultheiss S."/>
            <person name="Schroeder S.G."/>
            <person name="Elsik C.G."/>
            <person name="Couldrey C."/>
            <person name="Liu G.E."/>
            <person name="Van Tassell C.P."/>
            <person name="Phillippy A.M."/>
            <person name="Smith T.P.L."/>
            <person name="Medrano J.F."/>
        </authorList>
    </citation>
    <scope>NUCLEOTIDE SEQUENCE [LARGE SCALE GENOMIC DNA]</scope>
    <source>
        <strain evidence="2">Hereford</strain>
    </source>
</reference>
<feature type="compositionally biased region" description="Basic and acidic residues" evidence="1">
    <location>
        <begin position="49"/>
        <end position="64"/>
    </location>
</feature>
<evidence type="ECO:0000313" key="4">
    <source>
        <dbReference type="VGNC" id="VGNC:31499"/>
    </source>
</evidence>
<dbReference type="PANTHER" id="PTHR31514:SF1">
    <property type="entry name" value="MUSCULAR LMNA-INTERACTING PROTEIN"/>
    <property type="match status" value="1"/>
</dbReference>
<dbReference type="InterPro" id="IPR029331">
    <property type="entry name" value="MLIP"/>
</dbReference>
<feature type="region of interest" description="Disordered" evidence="1">
    <location>
        <begin position="33"/>
        <end position="228"/>
    </location>
</feature>
<evidence type="ECO:0000313" key="3">
    <source>
        <dbReference type="Proteomes" id="UP000009136"/>
    </source>
</evidence>
<protein>
    <submittedName>
        <fullName evidence="2">Muscular LMNA interacting protein</fullName>
    </submittedName>
</protein>
<dbReference type="Bgee" id="ENSBTAG00000014581">
    <property type="expression patterns" value="Expressed in cardiac ventricle and 54 other cell types or tissues"/>
</dbReference>
<evidence type="ECO:0000256" key="1">
    <source>
        <dbReference type="SAM" id="MobiDB-lite"/>
    </source>
</evidence>
<organism evidence="2 3">
    <name type="scientific">Bos taurus</name>
    <name type="common">Bovine</name>
    <dbReference type="NCBI Taxonomy" id="9913"/>
    <lineage>
        <taxon>Eukaryota</taxon>
        <taxon>Metazoa</taxon>
        <taxon>Chordata</taxon>
        <taxon>Craniata</taxon>
        <taxon>Vertebrata</taxon>
        <taxon>Euteleostomi</taxon>
        <taxon>Mammalia</taxon>
        <taxon>Eutheria</taxon>
        <taxon>Laurasiatheria</taxon>
        <taxon>Artiodactyla</taxon>
        <taxon>Ruminantia</taxon>
        <taxon>Pecora</taxon>
        <taxon>Bovidae</taxon>
        <taxon>Bovinae</taxon>
        <taxon>Bos</taxon>
    </lineage>
</organism>
<keyword evidence="3" id="KW-1185">Reference proteome</keyword>
<dbReference type="AlphaFoldDB" id="A0A3Q1MBX9"/>
<evidence type="ECO:0000313" key="2">
    <source>
        <dbReference type="Ensembl" id="ENSBTAP00000067828.2"/>
    </source>
</evidence>
<name>A0A3Q1MBX9_BOVIN</name>
<sequence>MDFEKHGKGSLLNENLEEKLTFDSSEYFTLNVGRQQERERGALTCPSEAEDKASQGRESKEKKPQGMQQSDLFKAEYVFIVDSEGEEEVPGRKGDQGPPVGTGPPAARPASLAISSSLASDAVRPKTRGADLQAPSHPERPQAMASQQRHGQALDEPAKTDSISKDSTLDPPLEHSSDSPSSSLQTFLGSDTIKMPTTLPRAAGRETKYANLSSPSSTVPESQLTKPGVIRPAPVKSKILLKKEEEVYEPNPFSKYLEDNSDFFSEQQ</sequence>
<reference evidence="2" key="2">
    <citation type="submission" date="2025-08" db="UniProtKB">
        <authorList>
            <consortium name="Ensembl"/>
        </authorList>
    </citation>
    <scope>IDENTIFICATION</scope>
    <source>
        <strain evidence="2">Hereford</strain>
    </source>
</reference>
<proteinExistence type="predicted"/>
<dbReference type="Pfam" id="PF15274">
    <property type="entry name" value="MLIP"/>
    <property type="match status" value="2"/>
</dbReference>
<dbReference type="Ensembl" id="ENSBTAT00000069954.2">
    <property type="protein sequence ID" value="ENSBTAP00000067828.2"/>
    <property type="gene ID" value="ENSBTAG00000014581.8"/>
</dbReference>
<dbReference type="OrthoDB" id="9907594at2759"/>
<reference evidence="2" key="3">
    <citation type="submission" date="2025-09" db="UniProtKB">
        <authorList>
            <consortium name="Ensembl"/>
        </authorList>
    </citation>
    <scope>IDENTIFICATION</scope>
    <source>
        <strain evidence="2">Hereford</strain>
    </source>
</reference>
<dbReference type="Proteomes" id="UP000009136">
    <property type="component" value="Chromosome 23"/>
</dbReference>
<gene>
    <name evidence="2 4" type="primary">MLIP</name>
</gene>
<feature type="compositionally biased region" description="Polar residues" evidence="1">
    <location>
        <begin position="210"/>
        <end position="225"/>
    </location>
</feature>
<feature type="compositionally biased region" description="Basic and acidic residues" evidence="1">
    <location>
        <begin position="152"/>
        <end position="177"/>
    </location>
</feature>
<dbReference type="VGNC" id="VGNC:31499">
    <property type="gene designation" value="MLIP"/>
</dbReference>